<gene>
    <name evidence="1" type="ORF">Q2362_06550</name>
</gene>
<name>A0ABT8T7R0_9BACT</name>
<evidence type="ECO:0000313" key="2">
    <source>
        <dbReference type="Proteomes" id="UP001171111"/>
    </source>
</evidence>
<accession>A0ABT8T7R0</accession>
<proteinExistence type="predicted"/>
<organism evidence="1 2">
    <name type="scientific">Campylobacter magnus</name>
    <dbReference type="NCBI Taxonomy" id="3026462"/>
    <lineage>
        <taxon>Bacteria</taxon>
        <taxon>Pseudomonadati</taxon>
        <taxon>Campylobacterota</taxon>
        <taxon>Epsilonproteobacteria</taxon>
        <taxon>Campylobacterales</taxon>
        <taxon>Campylobacteraceae</taxon>
        <taxon>Campylobacter</taxon>
    </lineage>
</organism>
<sequence>MARGTINTRVKADAKEFKAEMKAVAGAIENISKQLTASNQSFGLRNSSFYA</sequence>
<evidence type="ECO:0000313" key="1">
    <source>
        <dbReference type="EMBL" id="MDO2409756.1"/>
    </source>
</evidence>
<reference evidence="1 2" key="1">
    <citation type="submission" date="2023-06" db="EMBL/GenBank/DDBJ databases">
        <title>Campylobacter magnum sp. nov., isolated from cecal contents of domestic pigs (Sus scrofa domesticus).</title>
        <authorList>
            <person name="Papic B."/>
            <person name="Gruntar I."/>
        </authorList>
    </citation>
    <scope>NUCLEOTIDE SEQUENCE [LARGE SCALE GENOMIC DNA]</scope>
    <source>
        <strain evidence="2">34484-21</strain>
    </source>
</reference>
<keyword evidence="2" id="KW-1185">Reference proteome</keyword>
<protein>
    <submittedName>
        <fullName evidence="1">Uncharacterized protein</fullName>
    </submittedName>
</protein>
<dbReference type="EMBL" id="JAULJQ010000007">
    <property type="protein sequence ID" value="MDO2409756.1"/>
    <property type="molecule type" value="Genomic_DNA"/>
</dbReference>
<comment type="caution">
    <text evidence="1">The sequence shown here is derived from an EMBL/GenBank/DDBJ whole genome shotgun (WGS) entry which is preliminary data.</text>
</comment>
<dbReference type="RefSeq" id="WP_302244548.1">
    <property type="nucleotide sequence ID" value="NZ_JAULJQ010000007.1"/>
</dbReference>
<dbReference type="Proteomes" id="UP001171111">
    <property type="component" value="Unassembled WGS sequence"/>
</dbReference>